<keyword evidence="3" id="KW-1185">Reference proteome</keyword>
<gene>
    <name evidence="2" type="ORF">ANN_09937</name>
</gene>
<dbReference type="InterPro" id="IPR011604">
    <property type="entry name" value="PDDEXK-like_dom_sf"/>
</dbReference>
<dbReference type="Pfam" id="PF09588">
    <property type="entry name" value="YqaJ"/>
    <property type="match status" value="1"/>
</dbReference>
<feature type="domain" description="YqaJ viral recombinase" evidence="1">
    <location>
        <begin position="594"/>
        <end position="695"/>
    </location>
</feature>
<accession>A0ABQ8TMP7</accession>
<protein>
    <recommendedName>
        <fullName evidence="1">YqaJ viral recombinase domain-containing protein</fullName>
    </recommendedName>
</protein>
<dbReference type="PANTHER" id="PTHR47027:SF29">
    <property type="entry name" value="C2H2-TYPE DOMAIN-CONTAINING PROTEIN"/>
    <property type="match status" value="1"/>
</dbReference>
<comment type="caution">
    <text evidence="2">The sequence shown here is derived from an EMBL/GenBank/DDBJ whole genome shotgun (WGS) entry which is preliminary data.</text>
</comment>
<evidence type="ECO:0000259" key="1">
    <source>
        <dbReference type="Pfam" id="PF09588"/>
    </source>
</evidence>
<sequence>MRMVTCLQTSINPKQMENYFAQLLNVHRPNRNDRDEIEILTAEPFIPEPTLSEVEIAIENLKKYKSPGIDQIPAELIKRAGFGIERVTNDDVNMLGENTQTIKNTEILLEASRAIGLEVNPEKTKYMIMSRDQNIVRNGNIKIGDLSFEEVEKFKYLGATVTNINDTREEIKRRINMGNACYYSVEKLLSSSLLSKNLKVRIYKTVILPVLLYGCETWTLTLREEHRFRVFENKVLRKIFGAKRDEVTGEWRKLHNTELHAFAHENSETCVKVVTSAKVPEKQAMTSTEEEVGVTRIGIHQTQQNMTSVQSKGNSGQQLWGIPKRVKKLRIKSNIIIGDSIVSYIERIPNLSGEQSDGITVFRISPMATLIFHRCRSGAISLQRWWQSPSAAISESDWFLYRARISRRMTSCTVVSWRLKDYDVTFNQRDIIPSEDGRPTFEIDLPHPSLYRDINSDTVLPAISDDCIKVYLQLCEKRDCDMGMKMYNEKYLLCVRMASVNTFSFVKSRVASSYKSNIVYNVDVKVKDSLIDECECECAAGMGPTNLRACYNDHDYCQSPEKLFFLSHKLIDLSADEARKIEEATRGQISNHLWIEHRSVRIPSTTYKRICHLTEKTNLSNLLQTMTNWSEMFSKPTEHGKKYESVAVREFEDRFGIVTSPCGLFISSSHPFICASPDRVISEEEILEIKCPYSAKEV</sequence>
<dbReference type="CDD" id="cd22343">
    <property type="entry name" value="PDDEXK_lambda_exonuclease-like"/>
    <property type="match status" value="1"/>
</dbReference>
<evidence type="ECO:0000313" key="3">
    <source>
        <dbReference type="Proteomes" id="UP001148838"/>
    </source>
</evidence>
<dbReference type="Gene3D" id="3.90.320.10">
    <property type="match status" value="1"/>
</dbReference>
<dbReference type="InterPro" id="IPR011335">
    <property type="entry name" value="Restrct_endonuc-II-like"/>
</dbReference>
<dbReference type="Proteomes" id="UP001148838">
    <property type="component" value="Unassembled WGS sequence"/>
</dbReference>
<dbReference type="SUPFAM" id="SSF52980">
    <property type="entry name" value="Restriction endonuclease-like"/>
    <property type="match status" value="1"/>
</dbReference>
<dbReference type="InterPro" id="IPR019080">
    <property type="entry name" value="YqaJ_viral_recombinase"/>
</dbReference>
<organism evidence="2 3">
    <name type="scientific">Periplaneta americana</name>
    <name type="common">American cockroach</name>
    <name type="synonym">Blatta americana</name>
    <dbReference type="NCBI Taxonomy" id="6978"/>
    <lineage>
        <taxon>Eukaryota</taxon>
        <taxon>Metazoa</taxon>
        <taxon>Ecdysozoa</taxon>
        <taxon>Arthropoda</taxon>
        <taxon>Hexapoda</taxon>
        <taxon>Insecta</taxon>
        <taxon>Pterygota</taxon>
        <taxon>Neoptera</taxon>
        <taxon>Polyneoptera</taxon>
        <taxon>Dictyoptera</taxon>
        <taxon>Blattodea</taxon>
        <taxon>Blattoidea</taxon>
        <taxon>Blattidae</taxon>
        <taxon>Blattinae</taxon>
        <taxon>Periplaneta</taxon>
    </lineage>
</organism>
<name>A0ABQ8TMP7_PERAM</name>
<evidence type="ECO:0000313" key="2">
    <source>
        <dbReference type="EMBL" id="KAJ4447928.1"/>
    </source>
</evidence>
<reference evidence="2 3" key="1">
    <citation type="journal article" date="2022" name="Allergy">
        <title>Genome assembly and annotation of Periplaneta americana reveal a comprehensive cockroach allergen profile.</title>
        <authorList>
            <person name="Wang L."/>
            <person name="Xiong Q."/>
            <person name="Saelim N."/>
            <person name="Wang L."/>
            <person name="Nong W."/>
            <person name="Wan A.T."/>
            <person name="Shi M."/>
            <person name="Liu X."/>
            <person name="Cao Q."/>
            <person name="Hui J.H.L."/>
            <person name="Sookrung N."/>
            <person name="Leung T.F."/>
            <person name="Tungtrongchitr A."/>
            <person name="Tsui S.K.W."/>
        </authorList>
    </citation>
    <scope>NUCLEOTIDE SEQUENCE [LARGE SCALE GENOMIC DNA]</scope>
    <source>
        <strain evidence="2">PWHHKU_190912</strain>
    </source>
</reference>
<dbReference type="EMBL" id="JAJSOF020000005">
    <property type="protein sequence ID" value="KAJ4447928.1"/>
    <property type="molecule type" value="Genomic_DNA"/>
</dbReference>
<proteinExistence type="predicted"/>
<dbReference type="PANTHER" id="PTHR47027">
    <property type="entry name" value="REVERSE TRANSCRIPTASE DOMAIN-CONTAINING PROTEIN"/>
    <property type="match status" value="1"/>
</dbReference>